<evidence type="ECO:0000313" key="2">
    <source>
        <dbReference type="Proteomes" id="UP000231516"/>
    </source>
</evidence>
<reference evidence="1 2" key="1">
    <citation type="submission" date="2016-08" db="EMBL/GenBank/DDBJ databases">
        <title>Draft genome of Amylibacter sp. strain 4G11.</title>
        <authorList>
            <person name="Wong S.-K."/>
            <person name="Hamasaki K."/>
            <person name="Yoshizawa S."/>
        </authorList>
    </citation>
    <scope>NUCLEOTIDE SEQUENCE [LARGE SCALE GENOMIC DNA]</scope>
    <source>
        <strain evidence="1 2">4G11</strain>
    </source>
</reference>
<comment type="caution">
    <text evidence="1">The sequence shown here is derived from an EMBL/GenBank/DDBJ whole genome shotgun (WGS) entry which is preliminary data.</text>
</comment>
<evidence type="ECO:0000313" key="1">
    <source>
        <dbReference type="EMBL" id="PIB24782.1"/>
    </source>
</evidence>
<protein>
    <submittedName>
        <fullName evidence="1">Uncharacterized protein</fullName>
    </submittedName>
</protein>
<dbReference type="AlphaFoldDB" id="A0A2G5K701"/>
<gene>
    <name evidence="1" type="ORF">BFP76_06285</name>
</gene>
<sequence>MPFLALYQITVPVFIDYTYLTRNSPSGAIGTTGFALRFIYDCASSFHATNTNSKTRKWPMPLIALQ</sequence>
<proteinExistence type="predicted"/>
<keyword evidence="2" id="KW-1185">Reference proteome</keyword>
<dbReference type="Proteomes" id="UP000231516">
    <property type="component" value="Unassembled WGS sequence"/>
</dbReference>
<dbReference type="EMBL" id="MDGM01000012">
    <property type="protein sequence ID" value="PIB24782.1"/>
    <property type="molecule type" value="Genomic_DNA"/>
</dbReference>
<accession>A0A2G5K701</accession>
<organism evidence="1 2">
    <name type="scientific">Paramylibacter kogurei</name>
    <dbReference type="NCBI Taxonomy" id="1889778"/>
    <lineage>
        <taxon>Bacteria</taxon>
        <taxon>Pseudomonadati</taxon>
        <taxon>Pseudomonadota</taxon>
        <taxon>Alphaproteobacteria</taxon>
        <taxon>Rhodobacterales</taxon>
        <taxon>Paracoccaceae</taxon>
        <taxon>Paramylibacter</taxon>
    </lineage>
</organism>
<name>A0A2G5K701_9RHOB</name>